<accession>A0A4R8GZT3</accession>
<name>A0A4R8GZT3_9FIRM</name>
<evidence type="ECO:0000256" key="1">
    <source>
        <dbReference type="SAM" id="Coils"/>
    </source>
</evidence>
<dbReference type="Proteomes" id="UP000295832">
    <property type="component" value="Unassembled WGS sequence"/>
</dbReference>
<organism evidence="2 3">
    <name type="scientific">Orenia marismortui</name>
    <dbReference type="NCBI Taxonomy" id="46469"/>
    <lineage>
        <taxon>Bacteria</taxon>
        <taxon>Bacillati</taxon>
        <taxon>Bacillota</taxon>
        <taxon>Clostridia</taxon>
        <taxon>Halanaerobiales</taxon>
        <taxon>Halobacteroidaceae</taxon>
        <taxon>Orenia</taxon>
    </lineage>
</organism>
<sequence length="265" mass="30801">MSDQHNLIMEQIRNIGKEIEKSQRVLSRRMVCPNTSYIEESLTIASDEYKNILAQSLTNVGEQLQEAISQSTIKLTKGLENYKKLQMEELAKSLERIQNIDRELFRITEMNFKQYNFKKQIQEALESSELIDKLSLIKPVPITNEKVITELNENVEELERELKNNKEEIKNEINSISNQELIGIMDLLLHTITIIQNSDLDLNLETLIYSFNLIVEKTQPYIDHSLPVMKLILIHALWPVIIGVTTHYTVKAIENRKVNPNELEE</sequence>
<keyword evidence="3" id="KW-1185">Reference proteome</keyword>
<protein>
    <submittedName>
        <fullName evidence="2">Uncharacterized protein</fullName>
    </submittedName>
</protein>
<feature type="coiled-coil region" evidence="1">
    <location>
        <begin position="148"/>
        <end position="179"/>
    </location>
</feature>
<comment type="caution">
    <text evidence="2">The sequence shown here is derived from an EMBL/GenBank/DDBJ whole genome shotgun (WGS) entry which is preliminary data.</text>
</comment>
<dbReference type="EMBL" id="SOEG01000008">
    <property type="protein sequence ID" value="TDX52183.1"/>
    <property type="molecule type" value="Genomic_DNA"/>
</dbReference>
<gene>
    <name evidence="2" type="ORF">C7959_108105</name>
</gene>
<evidence type="ECO:0000313" key="3">
    <source>
        <dbReference type="Proteomes" id="UP000295832"/>
    </source>
</evidence>
<dbReference type="AlphaFoldDB" id="A0A4R8GZT3"/>
<evidence type="ECO:0000313" key="2">
    <source>
        <dbReference type="EMBL" id="TDX52183.1"/>
    </source>
</evidence>
<keyword evidence="1" id="KW-0175">Coiled coil</keyword>
<proteinExistence type="predicted"/>
<dbReference type="RefSeq" id="WP_134116108.1">
    <property type="nucleotide sequence ID" value="NZ_SOEG01000008.1"/>
</dbReference>
<reference evidence="2 3" key="1">
    <citation type="submission" date="2019-03" db="EMBL/GenBank/DDBJ databases">
        <title>Subsurface microbial communities from deep shales in Ohio and West Virginia, USA.</title>
        <authorList>
            <person name="Wrighton K."/>
        </authorList>
    </citation>
    <scope>NUCLEOTIDE SEQUENCE [LARGE SCALE GENOMIC DNA]</scope>
    <source>
        <strain evidence="2 3">MSL 6dP</strain>
    </source>
</reference>